<keyword evidence="3" id="KW-1185">Reference proteome</keyword>
<organism evidence="2 3">
    <name type="scientific">Pleurodeles waltl</name>
    <name type="common">Iberian ribbed newt</name>
    <dbReference type="NCBI Taxonomy" id="8319"/>
    <lineage>
        <taxon>Eukaryota</taxon>
        <taxon>Metazoa</taxon>
        <taxon>Chordata</taxon>
        <taxon>Craniata</taxon>
        <taxon>Vertebrata</taxon>
        <taxon>Euteleostomi</taxon>
        <taxon>Amphibia</taxon>
        <taxon>Batrachia</taxon>
        <taxon>Caudata</taxon>
        <taxon>Salamandroidea</taxon>
        <taxon>Salamandridae</taxon>
        <taxon>Pleurodelinae</taxon>
        <taxon>Pleurodeles</taxon>
    </lineage>
</organism>
<accession>A0AAV7QTU2</accession>
<sequence length="134" mass="15338">MNYWPSTQDSESAAEFRFRQPPGSDLKSNDTAPRNRSAKIRRTALVRRLLLGAVGAFHKSALCARRERAKRKRATEKQIMDVSEKESVKERKDVESAIRPETTTRDLYISTNNPPPQPSSEFVPLSWEYNDLTT</sequence>
<feature type="compositionally biased region" description="Polar residues" evidence="1">
    <location>
        <begin position="1"/>
        <end position="11"/>
    </location>
</feature>
<comment type="caution">
    <text evidence="2">The sequence shown here is derived from an EMBL/GenBank/DDBJ whole genome shotgun (WGS) entry which is preliminary data.</text>
</comment>
<evidence type="ECO:0000313" key="3">
    <source>
        <dbReference type="Proteomes" id="UP001066276"/>
    </source>
</evidence>
<dbReference type="Proteomes" id="UP001066276">
    <property type="component" value="Chromosome 6"/>
</dbReference>
<name>A0AAV7QTU2_PLEWA</name>
<dbReference type="AlphaFoldDB" id="A0AAV7QTU2"/>
<feature type="region of interest" description="Disordered" evidence="1">
    <location>
        <begin position="67"/>
        <end position="125"/>
    </location>
</feature>
<feature type="compositionally biased region" description="Basic and acidic residues" evidence="1">
    <location>
        <begin position="75"/>
        <end position="104"/>
    </location>
</feature>
<evidence type="ECO:0000313" key="2">
    <source>
        <dbReference type="EMBL" id="KAJ1141858.1"/>
    </source>
</evidence>
<gene>
    <name evidence="2" type="ORF">NDU88_008186</name>
</gene>
<evidence type="ECO:0000256" key="1">
    <source>
        <dbReference type="SAM" id="MobiDB-lite"/>
    </source>
</evidence>
<protein>
    <submittedName>
        <fullName evidence="2">Uncharacterized protein</fullName>
    </submittedName>
</protein>
<feature type="region of interest" description="Disordered" evidence="1">
    <location>
        <begin position="1"/>
        <end position="39"/>
    </location>
</feature>
<proteinExistence type="predicted"/>
<reference evidence="2" key="1">
    <citation type="journal article" date="2022" name="bioRxiv">
        <title>Sequencing and chromosome-scale assembly of the giantPleurodeles waltlgenome.</title>
        <authorList>
            <person name="Brown T."/>
            <person name="Elewa A."/>
            <person name="Iarovenko S."/>
            <person name="Subramanian E."/>
            <person name="Araus A.J."/>
            <person name="Petzold A."/>
            <person name="Susuki M."/>
            <person name="Suzuki K.-i.T."/>
            <person name="Hayashi T."/>
            <person name="Toyoda A."/>
            <person name="Oliveira C."/>
            <person name="Osipova E."/>
            <person name="Leigh N.D."/>
            <person name="Simon A."/>
            <person name="Yun M.H."/>
        </authorList>
    </citation>
    <scope>NUCLEOTIDE SEQUENCE</scope>
    <source>
        <strain evidence="2">20211129_DDA</strain>
        <tissue evidence="2">Liver</tissue>
    </source>
</reference>
<dbReference type="EMBL" id="JANPWB010000010">
    <property type="protein sequence ID" value="KAJ1141858.1"/>
    <property type="molecule type" value="Genomic_DNA"/>
</dbReference>